<dbReference type="Proteomes" id="UP000218824">
    <property type="component" value="Chromosome"/>
</dbReference>
<dbReference type="RefSeq" id="WP_096376955.1">
    <property type="nucleotide sequence ID" value="NZ_AP014940.1"/>
</dbReference>
<dbReference type="Pfam" id="PF05016">
    <property type="entry name" value="ParE_toxin"/>
    <property type="match status" value="1"/>
</dbReference>
<dbReference type="KEGG" id="lem:LEN_1095"/>
<reference evidence="2 3" key="1">
    <citation type="journal article" date="2017" name="DNA Res.">
        <title>Complete genome sequence and expression profile of the commercial lytic enzyme producer Lysobacter enzymogenes M497-1.</title>
        <authorList>
            <person name="Takami H."/>
            <person name="Toyoda A."/>
            <person name="Uchiyama I."/>
            <person name="Itoh T."/>
            <person name="Takaki Y."/>
            <person name="Arai W."/>
            <person name="Nishi S."/>
            <person name="Kawai M."/>
            <person name="Shinya K."/>
            <person name="Ikeda H."/>
        </authorList>
    </citation>
    <scope>NUCLEOTIDE SEQUENCE [LARGE SCALE GENOMIC DNA]</scope>
    <source>
        <strain evidence="2 3">M497-1</strain>
    </source>
</reference>
<keyword evidence="1" id="KW-1277">Toxin-antitoxin system</keyword>
<dbReference type="InterPro" id="IPR035093">
    <property type="entry name" value="RelE/ParE_toxin_dom_sf"/>
</dbReference>
<name>A0AAU9APA6_LYSEN</name>
<organism evidence="2 3">
    <name type="scientific">Lysobacter enzymogenes</name>
    <dbReference type="NCBI Taxonomy" id="69"/>
    <lineage>
        <taxon>Bacteria</taxon>
        <taxon>Pseudomonadati</taxon>
        <taxon>Pseudomonadota</taxon>
        <taxon>Gammaproteobacteria</taxon>
        <taxon>Lysobacterales</taxon>
        <taxon>Lysobacteraceae</taxon>
        <taxon>Lysobacter</taxon>
    </lineage>
</organism>
<dbReference type="InterPro" id="IPR007712">
    <property type="entry name" value="RelE/ParE_toxin"/>
</dbReference>
<accession>A0AAU9APA6</accession>
<dbReference type="AlphaFoldDB" id="A0AAU9APA6"/>
<proteinExistence type="predicted"/>
<evidence type="ECO:0000256" key="1">
    <source>
        <dbReference type="ARBA" id="ARBA00022649"/>
    </source>
</evidence>
<evidence type="ECO:0000313" key="3">
    <source>
        <dbReference type="Proteomes" id="UP000218824"/>
    </source>
</evidence>
<gene>
    <name evidence="2" type="ORF">LEN_1095</name>
</gene>
<protein>
    <submittedName>
        <fullName evidence="2">Protein of the plasmid stabilization system</fullName>
    </submittedName>
</protein>
<sequence>MTRIVLAPAVAEDFARIVDHLDRHDAASREERIGGIVRAIDILADNPLIGRPAEAELRELVIGRDATGYVALYRYLSEFDTVLILAIRAQREAGYAQS</sequence>
<dbReference type="GeneID" id="83062979"/>
<evidence type="ECO:0000313" key="2">
    <source>
        <dbReference type="EMBL" id="BAV96582.1"/>
    </source>
</evidence>
<dbReference type="EMBL" id="AP014940">
    <property type="protein sequence ID" value="BAV96582.1"/>
    <property type="molecule type" value="Genomic_DNA"/>
</dbReference>
<dbReference type="Gene3D" id="3.30.2310.20">
    <property type="entry name" value="RelE-like"/>
    <property type="match status" value="1"/>
</dbReference>